<reference evidence="1" key="1">
    <citation type="submission" date="2021-01" db="EMBL/GenBank/DDBJ databases">
        <authorList>
            <person name="Corre E."/>
            <person name="Pelletier E."/>
            <person name="Niang G."/>
            <person name="Scheremetjew M."/>
            <person name="Finn R."/>
            <person name="Kale V."/>
            <person name="Holt S."/>
            <person name="Cochrane G."/>
            <person name="Meng A."/>
            <person name="Brown T."/>
            <person name="Cohen L."/>
        </authorList>
    </citation>
    <scope>NUCLEOTIDE SEQUENCE</scope>
    <source>
        <strain evidence="1">CCMP 769</strain>
    </source>
</reference>
<dbReference type="AlphaFoldDB" id="A0A7S3EJ17"/>
<gene>
    <name evidence="1" type="ORF">RMAR00112_LOCUS25754</name>
</gene>
<dbReference type="EMBL" id="HBHW01033354">
    <property type="protein sequence ID" value="CAE0057700.1"/>
    <property type="molecule type" value="Transcribed_RNA"/>
</dbReference>
<organism evidence="1">
    <name type="scientific">Rhodosorus marinus</name>
    <dbReference type="NCBI Taxonomy" id="101924"/>
    <lineage>
        <taxon>Eukaryota</taxon>
        <taxon>Rhodophyta</taxon>
        <taxon>Stylonematophyceae</taxon>
        <taxon>Stylonematales</taxon>
        <taxon>Stylonemataceae</taxon>
        <taxon>Rhodosorus</taxon>
    </lineage>
</organism>
<protein>
    <submittedName>
        <fullName evidence="1">Uncharacterized protein</fullName>
    </submittedName>
</protein>
<name>A0A7S3EJ17_9RHOD</name>
<sequence>MGDCGFVFVAGGSQLGCGSSRAVCEGRRDARVAKRARTNVVRYAEKEEKFDEVAARAAEIKEVIDGLKKFRQRIIDDTTALAKKIKAPQKKLKASEWYPFSVRISTVRQLTCTASNRRRRWRSIRIF</sequence>
<evidence type="ECO:0000313" key="1">
    <source>
        <dbReference type="EMBL" id="CAE0057700.1"/>
    </source>
</evidence>
<accession>A0A7S3EJ17</accession>
<proteinExistence type="predicted"/>